<organism evidence="1 2">
    <name type="scientific">Aurantibacter aestuarii</name>
    <dbReference type="NCBI Taxonomy" id="1266046"/>
    <lineage>
        <taxon>Bacteria</taxon>
        <taxon>Pseudomonadati</taxon>
        <taxon>Bacteroidota</taxon>
        <taxon>Flavobacteriia</taxon>
        <taxon>Flavobacteriales</taxon>
        <taxon>Flavobacteriaceae</taxon>
        <taxon>Aurantibacter</taxon>
    </lineage>
</organism>
<keyword evidence="2" id="KW-1185">Reference proteome</keyword>
<sequence>MKLIRVKRRTKLENRFAPKMGRVNAKVTYIKKQFLGVPIATLHKYRETYSGEVKDCVECQLSR</sequence>
<evidence type="ECO:0000313" key="1">
    <source>
        <dbReference type="EMBL" id="PSG91775.1"/>
    </source>
</evidence>
<proteinExistence type="predicted"/>
<dbReference type="EMBL" id="PXOQ01000006">
    <property type="protein sequence ID" value="PSG91775.1"/>
    <property type="molecule type" value="Genomic_DNA"/>
</dbReference>
<dbReference type="AlphaFoldDB" id="A0A2T1NG72"/>
<evidence type="ECO:0000313" key="2">
    <source>
        <dbReference type="Proteomes" id="UP000238426"/>
    </source>
</evidence>
<accession>A0A2T1NG72</accession>
<dbReference type="Proteomes" id="UP000238426">
    <property type="component" value="Unassembled WGS sequence"/>
</dbReference>
<dbReference type="RefSeq" id="WP_106462060.1">
    <property type="nucleotide sequence ID" value="NZ_PXOQ01000006.1"/>
</dbReference>
<dbReference type="OrthoDB" id="1467749at2"/>
<gene>
    <name evidence="1" type="ORF">C7H52_00265</name>
</gene>
<protein>
    <submittedName>
        <fullName evidence="1">Uncharacterized protein</fullName>
    </submittedName>
</protein>
<name>A0A2T1NG72_9FLAO</name>
<reference evidence="1 2" key="1">
    <citation type="submission" date="2018-03" db="EMBL/GenBank/DDBJ databases">
        <title>Mesoflavibacter sp. HG37 and Mesoflavibacter sp. HG96 sp.nov., two marine bacteria isolated from seawater of Western Pacific Ocean.</title>
        <authorList>
            <person name="Cheng H."/>
            <person name="Wu Y.-H."/>
            <person name="Guo L.-L."/>
            <person name="Xu X.-W."/>
        </authorList>
    </citation>
    <scope>NUCLEOTIDE SEQUENCE [LARGE SCALE GENOMIC DNA]</scope>
    <source>
        <strain evidence="1 2">KCTC 32269</strain>
    </source>
</reference>
<comment type="caution">
    <text evidence="1">The sequence shown here is derived from an EMBL/GenBank/DDBJ whole genome shotgun (WGS) entry which is preliminary data.</text>
</comment>